<dbReference type="GeneID" id="20816872"/>
<dbReference type="PROSITE" id="PS50297">
    <property type="entry name" value="ANK_REP_REGION"/>
    <property type="match status" value="5"/>
</dbReference>
<reference evidence="4" key="1">
    <citation type="submission" date="2013-12" db="EMBL/GenBank/DDBJ databases">
        <title>The Genome Sequence of Aphanomyces astaci APO3.</title>
        <authorList>
            <consortium name="The Broad Institute Genomics Platform"/>
            <person name="Russ C."/>
            <person name="Tyler B."/>
            <person name="van West P."/>
            <person name="Dieguez-Uribeondo J."/>
            <person name="Young S.K."/>
            <person name="Zeng Q."/>
            <person name="Gargeya S."/>
            <person name="Fitzgerald M."/>
            <person name="Abouelleil A."/>
            <person name="Alvarado L."/>
            <person name="Chapman S.B."/>
            <person name="Gainer-Dewar J."/>
            <person name="Goldberg J."/>
            <person name="Griggs A."/>
            <person name="Gujja S."/>
            <person name="Hansen M."/>
            <person name="Howarth C."/>
            <person name="Imamovic A."/>
            <person name="Ireland A."/>
            <person name="Larimer J."/>
            <person name="McCowan C."/>
            <person name="Murphy C."/>
            <person name="Pearson M."/>
            <person name="Poon T.W."/>
            <person name="Priest M."/>
            <person name="Roberts A."/>
            <person name="Saif S."/>
            <person name="Shea T."/>
            <person name="Sykes S."/>
            <person name="Wortman J."/>
            <person name="Nusbaum C."/>
            <person name="Birren B."/>
        </authorList>
    </citation>
    <scope>NUCLEOTIDE SEQUENCE [LARGE SCALE GENOMIC DNA]</scope>
    <source>
        <strain evidence="4">APO3</strain>
    </source>
</reference>
<gene>
    <name evidence="4" type="ORF">H257_14876</name>
</gene>
<evidence type="ECO:0000256" key="1">
    <source>
        <dbReference type="ARBA" id="ARBA00022737"/>
    </source>
</evidence>
<dbReference type="InterPro" id="IPR036770">
    <property type="entry name" value="Ankyrin_rpt-contain_sf"/>
</dbReference>
<dbReference type="SUPFAM" id="SSF48403">
    <property type="entry name" value="Ankyrin repeat"/>
    <property type="match status" value="1"/>
</dbReference>
<feature type="repeat" description="ANK" evidence="3">
    <location>
        <begin position="190"/>
        <end position="214"/>
    </location>
</feature>
<proteinExistence type="predicted"/>
<dbReference type="RefSeq" id="XP_009841084.1">
    <property type="nucleotide sequence ID" value="XM_009842782.1"/>
</dbReference>
<keyword evidence="1" id="KW-0677">Repeat</keyword>
<sequence>MFHREEKASDLWTAARDGDMDTITRILRDVETTINVSENGSTPLWIASKHGHNDVVRVLVDVAHAVDWVNDDGESALYAAAQEGHIHVLDTLLRHTNVNLANEVVPCRARSSFSPISSRHSSQDGATPLYIASEMGHVHAVQLLLAHDDVDVNQPNVNGATPLHVACERGHAEVVRLLLAVADCAVSDMDGWTALHAATCSGHANVVELLLASGQFDVSVQTNACDTALDLATDEGHARIAEMLTTSTPSQLAISPDHIPPCLWLLQPATGYNVYPLSKELLQSKQMQVIAVGPNSVQIRVEVAAQSSVILTLLPLFRTTLLFLTATALITEHHHHHSSSLPSTLNFFESLLANSPNNVVPGLTHAIAAMTWLHQKTLPQEMAGEMDQRLQQLVASLYNCEGVDIYKATTDLHDLWNAYQDNQSTVEIHRSVLETLTIMGNNKA</sequence>
<name>W4FRC3_APHAT</name>
<dbReference type="OrthoDB" id="20872at2759"/>
<feature type="repeat" description="ANK" evidence="3">
    <location>
        <begin position="39"/>
        <end position="71"/>
    </location>
</feature>
<dbReference type="InterPro" id="IPR002110">
    <property type="entry name" value="Ankyrin_rpt"/>
</dbReference>
<evidence type="ECO:0000313" key="4">
    <source>
        <dbReference type="EMBL" id="ETV69511.1"/>
    </source>
</evidence>
<accession>W4FRC3</accession>
<dbReference type="Gene3D" id="1.25.40.20">
    <property type="entry name" value="Ankyrin repeat-containing domain"/>
    <property type="match status" value="3"/>
</dbReference>
<dbReference type="PROSITE" id="PS50088">
    <property type="entry name" value="ANK_REPEAT"/>
    <property type="match status" value="5"/>
</dbReference>
<feature type="repeat" description="ANK" evidence="3">
    <location>
        <begin position="124"/>
        <end position="145"/>
    </location>
</feature>
<feature type="repeat" description="ANK" evidence="3">
    <location>
        <begin position="158"/>
        <end position="179"/>
    </location>
</feature>
<keyword evidence="2 3" id="KW-0040">ANK repeat</keyword>
<dbReference type="Pfam" id="PF12796">
    <property type="entry name" value="Ank_2"/>
    <property type="match status" value="3"/>
</dbReference>
<feature type="non-terminal residue" evidence="4">
    <location>
        <position position="1"/>
    </location>
</feature>
<dbReference type="PANTHER" id="PTHR24173">
    <property type="entry name" value="ANKYRIN REPEAT CONTAINING"/>
    <property type="match status" value="1"/>
</dbReference>
<dbReference type="AlphaFoldDB" id="W4FRC3"/>
<dbReference type="PANTHER" id="PTHR24173:SF74">
    <property type="entry name" value="ANKYRIN REPEAT DOMAIN-CONTAINING PROTEIN 16"/>
    <property type="match status" value="1"/>
</dbReference>
<dbReference type="SMART" id="SM00248">
    <property type="entry name" value="ANK"/>
    <property type="match status" value="7"/>
</dbReference>
<organism evidence="4">
    <name type="scientific">Aphanomyces astaci</name>
    <name type="common">Crayfish plague agent</name>
    <dbReference type="NCBI Taxonomy" id="112090"/>
    <lineage>
        <taxon>Eukaryota</taxon>
        <taxon>Sar</taxon>
        <taxon>Stramenopiles</taxon>
        <taxon>Oomycota</taxon>
        <taxon>Saprolegniomycetes</taxon>
        <taxon>Saprolegniales</taxon>
        <taxon>Verrucalvaceae</taxon>
        <taxon>Aphanomyces</taxon>
    </lineage>
</organism>
<dbReference type="VEuPathDB" id="FungiDB:H257_14876"/>
<protein>
    <submittedName>
        <fullName evidence="4">Uncharacterized protein</fullName>
    </submittedName>
</protein>
<dbReference type="EMBL" id="KI913176">
    <property type="protein sequence ID" value="ETV69511.1"/>
    <property type="molecule type" value="Genomic_DNA"/>
</dbReference>
<evidence type="ECO:0000256" key="3">
    <source>
        <dbReference type="PROSITE-ProRule" id="PRU00023"/>
    </source>
</evidence>
<feature type="repeat" description="ANK" evidence="3">
    <location>
        <begin position="72"/>
        <end position="95"/>
    </location>
</feature>
<evidence type="ECO:0000256" key="2">
    <source>
        <dbReference type="ARBA" id="ARBA00023043"/>
    </source>
</evidence>